<proteinExistence type="predicted"/>
<evidence type="ECO:0000313" key="1">
    <source>
        <dbReference type="EMBL" id="KXA90362.1"/>
    </source>
</evidence>
<keyword evidence="2" id="KW-1185">Reference proteome</keyword>
<dbReference type="AlphaFoldDB" id="A0A133U833"/>
<sequence>MEIEKGINPNCSEAVFRFYTLDPEKMHAILSSMLRSVNNALGDFPDKRSRVPKYGEPERYNGFSFPAINHDGFVTVEFERGSFVVCCGNNALTDDDSWRYAVIDNEVHVEEAEFSDALKDEYARDCCCGIEFFPDYPRLLENPTKLQQGVEGSVAKNSIEDR</sequence>
<reference evidence="1 2" key="1">
    <citation type="journal article" date="2016" name="Sci. Rep.">
        <title>Metabolic traits of an uncultured archaeal lineage -MSBL1- from brine pools of the Red Sea.</title>
        <authorList>
            <person name="Mwirichia R."/>
            <person name="Alam I."/>
            <person name="Rashid M."/>
            <person name="Vinu M."/>
            <person name="Ba-Alawi W."/>
            <person name="Anthony Kamau A."/>
            <person name="Kamanda Ngugi D."/>
            <person name="Goker M."/>
            <person name="Klenk H.P."/>
            <person name="Bajic V."/>
            <person name="Stingl U."/>
        </authorList>
    </citation>
    <scope>NUCLEOTIDE SEQUENCE [LARGE SCALE GENOMIC DNA]</scope>
    <source>
        <strain evidence="1">SCGC-AAA259B11</strain>
    </source>
</reference>
<comment type="caution">
    <text evidence="1">The sequence shown here is derived from an EMBL/GenBank/DDBJ whole genome shotgun (WGS) entry which is preliminary data.</text>
</comment>
<name>A0A133U833_9EURY</name>
<dbReference type="EMBL" id="LHXK01000006">
    <property type="protein sequence ID" value="KXA90362.1"/>
    <property type="molecule type" value="Genomic_DNA"/>
</dbReference>
<protein>
    <submittedName>
        <fullName evidence="1">Uncharacterized protein</fullName>
    </submittedName>
</protein>
<evidence type="ECO:0000313" key="2">
    <source>
        <dbReference type="Proteomes" id="UP000070184"/>
    </source>
</evidence>
<dbReference type="Proteomes" id="UP000070184">
    <property type="component" value="Unassembled WGS sequence"/>
</dbReference>
<accession>A0A133U833</accession>
<organism evidence="1 2">
    <name type="scientific">candidate division MSBL1 archaeon SCGC-AAA259B11</name>
    <dbReference type="NCBI Taxonomy" id="1698260"/>
    <lineage>
        <taxon>Archaea</taxon>
        <taxon>Methanobacteriati</taxon>
        <taxon>Methanobacteriota</taxon>
        <taxon>candidate division MSBL1</taxon>
    </lineage>
</organism>
<gene>
    <name evidence="1" type="ORF">AKJ61_00750</name>
</gene>